<dbReference type="PANTHER" id="PTHR13473">
    <property type="entry name" value="MITOCHONDRIAL RIBOSOMAL PROTEIN L48"/>
    <property type="match status" value="1"/>
</dbReference>
<dbReference type="SUPFAM" id="SSF54999">
    <property type="entry name" value="Ribosomal protein S10"/>
    <property type="match status" value="1"/>
</dbReference>
<evidence type="ECO:0000313" key="5">
    <source>
        <dbReference type="EMBL" id="KAF7258106.1"/>
    </source>
</evidence>
<keyword evidence="3" id="KW-0472">Membrane</keyword>
<keyword evidence="6" id="KW-1185">Reference proteome</keyword>
<dbReference type="InterPro" id="IPR027487">
    <property type="entry name" value="Ribosomal_mL48"/>
</dbReference>
<dbReference type="EMBL" id="JTDE01001940">
    <property type="protein sequence ID" value="KAF7258106.1"/>
    <property type="molecule type" value="Genomic_DNA"/>
</dbReference>
<keyword evidence="3" id="KW-1133">Transmembrane helix</keyword>
<keyword evidence="2" id="KW-0687">Ribonucleoprotein</keyword>
<dbReference type="PANTHER" id="PTHR13473:SF0">
    <property type="entry name" value="LARGE RIBOSOMAL SUBUNIT PROTEIN ML48"/>
    <property type="match status" value="1"/>
</dbReference>
<evidence type="ECO:0000313" key="6">
    <source>
        <dbReference type="Proteomes" id="UP000822476"/>
    </source>
</evidence>
<evidence type="ECO:0000256" key="1">
    <source>
        <dbReference type="ARBA" id="ARBA00022980"/>
    </source>
</evidence>
<dbReference type="AlphaFoldDB" id="A0A8S9YXJ4"/>
<proteinExistence type="predicted"/>
<dbReference type="InterPro" id="IPR027486">
    <property type="entry name" value="Ribosomal_uS10_dom"/>
</dbReference>
<keyword evidence="3" id="KW-0812">Transmembrane</keyword>
<comment type="caution">
    <text evidence="5">The sequence shown here is derived from an EMBL/GenBank/DDBJ whole genome shotgun (WGS) entry which is preliminary data.</text>
</comment>
<dbReference type="Proteomes" id="UP000822476">
    <property type="component" value="Unassembled WGS sequence"/>
</dbReference>
<keyword evidence="1" id="KW-0689">Ribosomal protein</keyword>
<reference evidence="5" key="1">
    <citation type="submission" date="2019-07" db="EMBL/GenBank/DDBJ databases">
        <title>Annotation for the trematode Paragonimus miyazaki's.</title>
        <authorList>
            <person name="Choi Y.-J."/>
        </authorList>
    </citation>
    <scope>NUCLEOTIDE SEQUENCE</scope>
    <source>
        <strain evidence="5">Japan</strain>
    </source>
</reference>
<feature type="transmembrane region" description="Helical" evidence="3">
    <location>
        <begin position="80"/>
        <end position="109"/>
    </location>
</feature>
<sequence length="298" mass="34375">MVDGVSRAGVKCPDNHMMNRFPSLMSYAKLKSELNLYRSANGGTGLASSVTKSCQSNCNHGSSEIRCALSRLANSGYFQLALTIVVWIIAVRLEFGAVWFVLAALYWLWVWGTETQTRVRDPTEMNVRRSIFNLNSKYVFPIVHRTFTRRVKIRSPDPPYLSAKPPIPVYSELQLDIKCRDFVVLERFCRYLERFVKHFNMDIYGFALPANRTTYRLYHPNSTKVRTEFELSDYLRIYRVSNMKAIHLPIFMDLLYQNLPEGVQLSVDQTNPDTDEARFVPQLEVHALQEELAKLSNG</sequence>
<accession>A0A8S9YXJ4</accession>
<dbReference type="OrthoDB" id="5984298at2759"/>
<protein>
    <recommendedName>
        <fullName evidence="4">Small ribosomal subunit protein uS10 domain-containing protein</fullName>
    </recommendedName>
</protein>
<evidence type="ECO:0000259" key="4">
    <source>
        <dbReference type="SMART" id="SM01403"/>
    </source>
</evidence>
<dbReference type="Pfam" id="PF00338">
    <property type="entry name" value="Ribosomal_S10"/>
    <property type="match status" value="1"/>
</dbReference>
<feature type="domain" description="Small ribosomal subunit protein uS10" evidence="4">
    <location>
        <begin position="174"/>
        <end position="268"/>
    </location>
</feature>
<dbReference type="GO" id="GO:1990904">
    <property type="term" value="C:ribonucleoprotein complex"/>
    <property type="evidence" value="ECO:0007669"/>
    <property type="project" value="UniProtKB-KW"/>
</dbReference>
<dbReference type="InterPro" id="IPR036838">
    <property type="entry name" value="Ribosomal_uS10_dom_sf"/>
</dbReference>
<dbReference type="SMART" id="SM01403">
    <property type="entry name" value="Ribosomal_S10"/>
    <property type="match status" value="1"/>
</dbReference>
<organism evidence="5 6">
    <name type="scientific">Paragonimus skrjabini miyazakii</name>
    <dbReference type="NCBI Taxonomy" id="59628"/>
    <lineage>
        <taxon>Eukaryota</taxon>
        <taxon>Metazoa</taxon>
        <taxon>Spiralia</taxon>
        <taxon>Lophotrochozoa</taxon>
        <taxon>Platyhelminthes</taxon>
        <taxon>Trematoda</taxon>
        <taxon>Digenea</taxon>
        <taxon>Plagiorchiida</taxon>
        <taxon>Troglotremata</taxon>
        <taxon>Troglotrematidae</taxon>
        <taxon>Paragonimus</taxon>
    </lineage>
</organism>
<name>A0A8S9YXJ4_9TREM</name>
<evidence type="ECO:0000256" key="2">
    <source>
        <dbReference type="ARBA" id="ARBA00023274"/>
    </source>
</evidence>
<dbReference type="GO" id="GO:0005761">
    <property type="term" value="C:mitochondrial ribosome"/>
    <property type="evidence" value="ECO:0007669"/>
    <property type="project" value="InterPro"/>
</dbReference>
<gene>
    <name evidence="5" type="ORF">EG68_04115</name>
</gene>
<evidence type="ECO:0000256" key="3">
    <source>
        <dbReference type="SAM" id="Phobius"/>
    </source>
</evidence>